<comment type="caution">
    <text evidence="3">The sequence shown here is derived from an EMBL/GenBank/DDBJ whole genome shotgun (WGS) entry which is preliminary data.</text>
</comment>
<dbReference type="EMBL" id="BMKG01000011">
    <property type="protein sequence ID" value="GGC05477.1"/>
    <property type="molecule type" value="Genomic_DNA"/>
</dbReference>
<evidence type="ECO:0000313" key="3">
    <source>
        <dbReference type="EMBL" id="MTV54436.1"/>
    </source>
</evidence>
<dbReference type="AlphaFoldDB" id="A0A6I3T0S6"/>
<keyword evidence="5" id="KW-1185">Reference proteome</keyword>
<evidence type="ECO:0000313" key="4">
    <source>
        <dbReference type="Proteomes" id="UP000430634"/>
    </source>
</evidence>
<dbReference type="Proteomes" id="UP000622638">
    <property type="component" value="Unassembled WGS sequence"/>
</dbReference>
<dbReference type="EMBL" id="WNKZ01000051">
    <property type="protein sequence ID" value="MTV54436.1"/>
    <property type="molecule type" value="Genomic_DNA"/>
</dbReference>
<organism evidence="3 4">
    <name type="scientific">Pseudoduganella buxea</name>
    <dbReference type="NCBI Taxonomy" id="1949069"/>
    <lineage>
        <taxon>Bacteria</taxon>
        <taxon>Pseudomonadati</taxon>
        <taxon>Pseudomonadota</taxon>
        <taxon>Betaproteobacteria</taxon>
        <taxon>Burkholderiales</taxon>
        <taxon>Oxalobacteraceae</taxon>
        <taxon>Telluria group</taxon>
        <taxon>Pseudoduganella</taxon>
    </lineage>
</organism>
<reference evidence="2" key="4">
    <citation type="submission" date="2024-05" db="EMBL/GenBank/DDBJ databases">
        <authorList>
            <person name="Sun Q."/>
            <person name="Zhou Y."/>
        </authorList>
    </citation>
    <scope>NUCLEOTIDE SEQUENCE</scope>
    <source>
        <strain evidence="2">CGMCC 1.15931</strain>
    </source>
</reference>
<reference evidence="2" key="1">
    <citation type="journal article" date="2014" name="Int. J. Syst. Evol. Microbiol.">
        <title>Complete genome of a new Firmicutes species belonging to the dominant human colonic microbiota ('Ruminococcus bicirculans') reveals two chromosomes and a selective capacity to utilize plant glucans.</title>
        <authorList>
            <consortium name="NISC Comparative Sequencing Program"/>
            <person name="Wegmann U."/>
            <person name="Louis P."/>
            <person name="Goesmann A."/>
            <person name="Henrissat B."/>
            <person name="Duncan S.H."/>
            <person name="Flint H.J."/>
        </authorList>
    </citation>
    <scope>NUCLEOTIDE SEQUENCE</scope>
    <source>
        <strain evidence="2">CGMCC 1.15931</strain>
    </source>
</reference>
<gene>
    <name evidence="2" type="ORF">GCM10011572_29210</name>
    <name evidence="3" type="ORF">GM672_17020</name>
</gene>
<evidence type="ECO:0000313" key="5">
    <source>
        <dbReference type="Proteomes" id="UP000622638"/>
    </source>
</evidence>
<evidence type="ECO:0000256" key="1">
    <source>
        <dbReference type="SAM" id="SignalP"/>
    </source>
</evidence>
<proteinExistence type="predicted"/>
<feature type="signal peptide" evidence="1">
    <location>
        <begin position="1"/>
        <end position="19"/>
    </location>
</feature>
<name>A0A6I3T0S6_9BURK</name>
<reference evidence="5" key="2">
    <citation type="journal article" date="2019" name="Int. J. Syst. Evol. Microbiol.">
        <title>The Global Catalogue of Microorganisms (GCM) 10K type strain sequencing project: providing services to taxonomists for standard genome sequencing and annotation.</title>
        <authorList>
            <consortium name="The Broad Institute Genomics Platform"/>
            <consortium name="The Broad Institute Genome Sequencing Center for Infectious Disease"/>
            <person name="Wu L."/>
            <person name="Ma J."/>
        </authorList>
    </citation>
    <scope>NUCLEOTIDE SEQUENCE [LARGE SCALE GENOMIC DNA]</scope>
    <source>
        <strain evidence="5">CGMCC 1.15931</strain>
    </source>
</reference>
<accession>A0A6I3T0S6</accession>
<dbReference type="Proteomes" id="UP000430634">
    <property type="component" value="Unassembled WGS sequence"/>
</dbReference>
<evidence type="ECO:0000313" key="2">
    <source>
        <dbReference type="EMBL" id="GGC05477.1"/>
    </source>
</evidence>
<sequence>MRHLLALLASTFMTTTALAAPPLPREVRDFIKHADLCERLAGKWDSSLPPERRRSIERGVDRHCATAQRQHGKLARKYAGNARVRKIIEQHAYDAVRHFDPDPVR</sequence>
<reference evidence="3 4" key="3">
    <citation type="submission" date="2019-11" db="EMBL/GenBank/DDBJ databases">
        <title>Type strains purchased from KCTC, JCM and DSMZ.</title>
        <authorList>
            <person name="Lu H."/>
        </authorList>
    </citation>
    <scope>NUCLEOTIDE SEQUENCE [LARGE SCALE GENOMIC DNA]</scope>
    <source>
        <strain evidence="3 4">KCTC 52429</strain>
    </source>
</reference>
<keyword evidence="1" id="KW-0732">Signal</keyword>
<dbReference type="OrthoDB" id="7284504at2"/>
<dbReference type="RefSeq" id="WP_155471729.1">
    <property type="nucleotide sequence ID" value="NZ_BMKG01000011.1"/>
</dbReference>
<protein>
    <submittedName>
        <fullName evidence="3">Uncharacterized protein</fullName>
    </submittedName>
</protein>
<feature type="chain" id="PRO_5026265118" evidence="1">
    <location>
        <begin position="20"/>
        <end position="105"/>
    </location>
</feature>